<comment type="similarity">
    <text evidence="2">Belongs to the ABC-4 integral membrane protein family. LolC/E subfamily.</text>
</comment>
<feature type="transmembrane region" description="Helical" evidence="7">
    <location>
        <begin position="361"/>
        <end position="386"/>
    </location>
</feature>
<dbReference type="InterPro" id="IPR003838">
    <property type="entry name" value="ABC3_permease_C"/>
</dbReference>
<evidence type="ECO:0000256" key="7">
    <source>
        <dbReference type="SAM" id="Phobius"/>
    </source>
</evidence>
<evidence type="ECO:0000256" key="6">
    <source>
        <dbReference type="ARBA" id="ARBA00023136"/>
    </source>
</evidence>
<dbReference type="PANTHER" id="PTHR30489:SF0">
    <property type="entry name" value="LIPOPROTEIN-RELEASING SYSTEM TRANSMEMBRANE PROTEIN LOLE"/>
    <property type="match status" value="1"/>
</dbReference>
<dbReference type="GO" id="GO:0044874">
    <property type="term" value="P:lipoprotein localization to outer membrane"/>
    <property type="evidence" value="ECO:0007669"/>
    <property type="project" value="TreeGrafter"/>
</dbReference>
<evidence type="ECO:0000256" key="4">
    <source>
        <dbReference type="ARBA" id="ARBA00022692"/>
    </source>
</evidence>
<accession>A0A2W5TSD2</accession>
<dbReference type="Pfam" id="PF12704">
    <property type="entry name" value="MacB_PCD"/>
    <property type="match status" value="1"/>
</dbReference>
<evidence type="ECO:0000313" key="11">
    <source>
        <dbReference type="Proteomes" id="UP000249061"/>
    </source>
</evidence>
<reference evidence="10 11" key="1">
    <citation type="submission" date="2017-08" db="EMBL/GenBank/DDBJ databases">
        <title>Infants hospitalized years apart are colonized by the same room-sourced microbial strains.</title>
        <authorList>
            <person name="Brooks B."/>
            <person name="Olm M.R."/>
            <person name="Firek B.A."/>
            <person name="Baker R."/>
            <person name="Thomas B.C."/>
            <person name="Morowitz M.J."/>
            <person name="Banfield J.F."/>
        </authorList>
    </citation>
    <scope>NUCLEOTIDE SEQUENCE [LARGE SCALE GENOMIC DNA]</scope>
    <source>
        <strain evidence="10">S2_003_000_R2_14</strain>
    </source>
</reference>
<evidence type="ECO:0000313" key="10">
    <source>
        <dbReference type="EMBL" id="PZR18530.1"/>
    </source>
</evidence>
<evidence type="ECO:0000259" key="9">
    <source>
        <dbReference type="Pfam" id="PF12704"/>
    </source>
</evidence>
<evidence type="ECO:0000259" key="8">
    <source>
        <dbReference type="Pfam" id="PF02687"/>
    </source>
</evidence>
<feature type="transmembrane region" description="Helical" evidence="7">
    <location>
        <begin position="268"/>
        <end position="292"/>
    </location>
</feature>
<evidence type="ECO:0000256" key="5">
    <source>
        <dbReference type="ARBA" id="ARBA00022989"/>
    </source>
</evidence>
<comment type="caution">
    <text evidence="10">The sequence shown here is derived from an EMBL/GenBank/DDBJ whole genome shotgun (WGS) entry which is preliminary data.</text>
</comment>
<sequence length="404" mass="43107">MLLRLAIRNVTRSRSRSALTIAALFFGVTMSLVLSAFVMGVGESLVSEAIESRVGAIQVHRTGYFEKRDRQPLTFNLPQSQAFEKKLLAVPHVRAVSPRITFSGMLTNGSRGTIAVVTAIDARSVDAVLPRLDLYLVGKKLTEDDRNGAQVGVELSRALDLKEGVPLMLSAQGLGGRDNAMDLEPRGTLNGQSPLESKRNATVPLAFAQSLLGMEGLVTEYVVAVDDPSKLDAAASGLREALGDEFEVDTWEMLRPGLRDARLIQRAILGGVSFIFLIIALFGVANTLLMSVMERTKEIGTLMAVGMTRANVALMFMLEALVQAVFGSVIGLVIALIVVQFARSGGGFAIPMGNAGGYLRVIPTLLPIVPIIVVTSACLGSMLAAFSPALRASRLRPVEALSST</sequence>
<feature type="transmembrane region" description="Helical" evidence="7">
    <location>
        <begin position="313"/>
        <end position="341"/>
    </location>
</feature>
<comment type="subcellular location">
    <subcellularLocation>
        <location evidence="1">Cell membrane</location>
        <topology evidence="1">Multi-pass membrane protein</topology>
    </subcellularLocation>
</comment>
<keyword evidence="3" id="KW-1003">Cell membrane</keyword>
<feature type="transmembrane region" description="Helical" evidence="7">
    <location>
        <begin position="21"/>
        <end position="42"/>
    </location>
</feature>
<keyword evidence="5 7" id="KW-1133">Transmembrane helix</keyword>
<dbReference type="InterPro" id="IPR051447">
    <property type="entry name" value="Lipoprotein-release_system"/>
</dbReference>
<name>A0A2W5TSD2_9BACT</name>
<feature type="domain" description="MacB-like periplasmic core" evidence="9">
    <location>
        <begin position="17"/>
        <end position="240"/>
    </location>
</feature>
<organism evidence="10 11">
    <name type="scientific">Archangium gephyra</name>
    <dbReference type="NCBI Taxonomy" id="48"/>
    <lineage>
        <taxon>Bacteria</taxon>
        <taxon>Pseudomonadati</taxon>
        <taxon>Myxococcota</taxon>
        <taxon>Myxococcia</taxon>
        <taxon>Myxococcales</taxon>
        <taxon>Cystobacterineae</taxon>
        <taxon>Archangiaceae</taxon>
        <taxon>Archangium</taxon>
    </lineage>
</organism>
<proteinExistence type="inferred from homology"/>
<dbReference type="EMBL" id="QFQP01000001">
    <property type="protein sequence ID" value="PZR18530.1"/>
    <property type="molecule type" value="Genomic_DNA"/>
</dbReference>
<dbReference type="PANTHER" id="PTHR30489">
    <property type="entry name" value="LIPOPROTEIN-RELEASING SYSTEM TRANSMEMBRANE PROTEIN LOLE"/>
    <property type="match status" value="1"/>
</dbReference>
<keyword evidence="4 7" id="KW-0812">Transmembrane</keyword>
<gene>
    <name evidence="10" type="ORF">DI536_01230</name>
</gene>
<dbReference type="GO" id="GO:0098797">
    <property type="term" value="C:plasma membrane protein complex"/>
    <property type="evidence" value="ECO:0007669"/>
    <property type="project" value="TreeGrafter"/>
</dbReference>
<evidence type="ECO:0000256" key="3">
    <source>
        <dbReference type="ARBA" id="ARBA00022475"/>
    </source>
</evidence>
<evidence type="ECO:0000256" key="2">
    <source>
        <dbReference type="ARBA" id="ARBA00005236"/>
    </source>
</evidence>
<dbReference type="AlphaFoldDB" id="A0A2W5TSD2"/>
<dbReference type="InterPro" id="IPR025857">
    <property type="entry name" value="MacB_PCD"/>
</dbReference>
<dbReference type="Pfam" id="PF02687">
    <property type="entry name" value="FtsX"/>
    <property type="match status" value="1"/>
</dbReference>
<dbReference type="Proteomes" id="UP000249061">
    <property type="component" value="Unassembled WGS sequence"/>
</dbReference>
<evidence type="ECO:0000256" key="1">
    <source>
        <dbReference type="ARBA" id="ARBA00004651"/>
    </source>
</evidence>
<feature type="domain" description="ABC3 transporter permease C-terminal" evidence="8">
    <location>
        <begin position="272"/>
        <end position="394"/>
    </location>
</feature>
<protein>
    <submittedName>
        <fullName evidence="10">Uncharacterized protein</fullName>
    </submittedName>
</protein>
<keyword evidence="6 7" id="KW-0472">Membrane</keyword>